<evidence type="ECO:0000256" key="3">
    <source>
        <dbReference type="ARBA" id="ARBA00022989"/>
    </source>
</evidence>
<comment type="caution">
    <text evidence="7">The sequence shown here is derived from an EMBL/GenBank/DDBJ whole genome shotgun (WGS) entry which is preliminary data.</text>
</comment>
<dbReference type="GO" id="GO:0015095">
    <property type="term" value="F:magnesium ion transmembrane transporter activity"/>
    <property type="evidence" value="ECO:0007669"/>
    <property type="project" value="TreeGrafter"/>
</dbReference>
<keyword evidence="2 6" id="KW-0812">Transmembrane</keyword>
<name>A0AAE8MWZ2_9PEZI</name>
<reference evidence="7" key="1">
    <citation type="submission" date="2018-03" db="EMBL/GenBank/DDBJ databases">
        <authorList>
            <person name="Guldener U."/>
        </authorList>
    </citation>
    <scope>NUCLEOTIDE SEQUENCE</scope>
</reference>
<keyword evidence="4 6" id="KW-0472">Membrane</keyword>
<organism evidence="7 8">
    <name type="scientific">Cephalotrichum gorgonifer</name>
    <dbReference type="NCBI Taxonomy" id="2041049"/>
    <lineage>
        <taxon>Eukaryota</taxon>
        <taxon>Fungi</taxon>
        <taxon>Dikarya</taxon>
        <taxon>Ascomycota</taxon>
        <taxon>Pezizomycotina</taxon>
        <taxon>Sordariomycetes</taxon>
        <taxon>Hypocreomycetidae</taxon>
        <taxon>Microascales</taxon>
        <taxon>Microascaceae</taxon>
        <taxon>Cephalotrichum</taxon>
    </lineage>
</organism>
<dbReference type="Proteomes" id="UP001187682">
    <property type="component" value="Unassembled WGS sequence"/>
</dbReference>
<protein>
    <recommendedName>
        <fullName evidence="9">CorA domain-containing protein</fullName>
    </recommendedName>
</protein>
<dbReference type="PANTHER" id="PTHR46494:SF1">
    <property type="entry name" value="CORA FAMILY METAL ION TRANSPORTER (EUROFUNG)"/>
    <property type="match status" value="1"/>
</dbReference>
<proteinExistence type="predicted"/>
<evidence type="ECO:0000313" key="8">
    <source>
        <dbReference type="Proteomes" id="UP001187682"/>
    </source>
</evidence>
<keyword evidence="8" id="KW-1185">Reference proteome</keyword>
<accession>A0AAE8MWZ2</accession>
<evidence type="ECO:0000313" key="7">
    <source>
        <dbReference type="EMBL" id="SPO01713.1"/>
    </source>
</evidence>
<evidence type="ECO:0000256" key="6">
    <source>
        <dbReference type="SAM" id="Phobius"/>
    </source>
</evidence>
<dbReference type="InterPro" id="IPR002523">
    <property type="entry name" value="MgTranspt_CorA/ZnTranspt_ZntB"/>
</dbReference>
<feature type="transmembrane region" description="Helical" evidence="6">
    <location>
        <begin position="243"/>
        <end position="266"/>
    </location>
</feature>
<dbReference type="GO" id="GO:0000287">
    <property type="term" value="F:magnesium ion binding"/>
    <property type="evidence" value="ECO:0007669"/>
    <property type="project" value="TreeGrafter"/>
</dbReference>
<dbReference type="SUPFAM" id="SSF144083">
    <property type="entry name" value="Magnesium transport protein CorA, transmembrane region"/>
    <property type="match status" value="1"/>
</dbReference>
<keyword evidence="3 6" id="KW-1133">Transmembrane helix</keyword>
<dbReference type="Gene3D" id="1.20.58.340">
    <property type="entry name" value="Magnesium transport protein CorA, transmembrane region"/>
    <property type="match status" value="1"/>
</dbReference>
<dbReference type="GO" id="GO:0015087">
    <property type="term" value="F:cobalt ion transmembrane transporter activity"/>
    <property type="evidence" value="ECO:0007669"/>
    <property type="project" value="TreeGrafter"/>
</dbReference>
<dbReference type="GO" id="GO:0050897">
    <property type="term" value="F:cobalt ion binding"/>
    <property type="evidence" value="ECO:0007669"/>
    <property type="project" value="TreeGrafter"/>
</dbReference>
<evidence type="ECO:0000256" key="5">
    <source>
        <dbReference type="SAM" id="MobiDB-lite"/>
    </source>
</evidence>
<gene>
    <name evidence="7" type="ORF">DNG_04386</name>
</gene>
<evidence type="ECO:0000256" key="1">
    <source>
        <dbReference type="ARBA" id="ARBA00004651"/>
    </source>
</evidence>
<evidence type="ECO:0000256" key="4">
    <source>
        <dbReference type="ARBA" id="ARBA00023136"/>
    </source>
</evidence>
<dbReference type="GO" id="GO:0005886">
    <property type="term" value="C:plasma membrane"/>
    <property type="evidence" value="ECO:0007669"/>
    <property type="project" value="UniProtKB-SubCell"/>
</dbReference>
<comment type="subcellular location">
    <subcellularLocation>
        <location evidence="1">Cell membrane</location>
        <topology evidence="1">Multi-pass membrane protein</topology>
    </subcellularLocation>
</comment>
<dbReference type="PANTHER" id="PTHR46494">
    <property type="entry name" value="CORA FAMILY METAL ION TRANSPORTER (EUROFUNG)"/>
    <property type="match status" value="1"/>
</dbReference>
<dbReference type="EMBL" id="ONZQ02000005">
    <property type="protein sequence ID" value="SPO01713.1"/>
    <property type="molecule type" value="Genomic_DNA"/>
</dbReference>
<evidence type="ECO:0008006" key="9">
    <source>
        <dbReference type="Google" id="ProtNLM"/>
    </source>
</evidence>
<feature type="region of interest" description="Disordered" evidence="5">
    <location>
        <begin position="570"/>
        <end position="601"/>
    </location>
</feature>
<dbReference type="AlphaFoldDB" id="A0AAE8MWZ2"/>
<dbReference type="InterPro" id="IPR045863">
    <property type="entry name" value="CorA_TM1_TM2"/>
</dbReference>
<dbReference type="Pfam" id="PF01544">
    <property type="entry name" value="CorA"/>
    <property type="match status" value="1"/>
</dbReference>
<evidence type="ECO:0000256" key="2">
    <source>
        <dbReference type="ARBA" id="ARBA00022692"/>
    </source>
</evidence>
<sequence>MTRQWSSTPPATISPSPAMGVVRIMDIVEDEGAAIPSAVENITRYRGDDERQKIVDALHEFRRRYEVTGANGPIFQPAFGSLFENEEREGILSSPSLSEPDPKFPVVLAMSMAQPWSNLKLKKWSHGPKTLLGYHYRFNAQASRGWSEENNLIRSDQAPYINFAWGLAVDKKNLITLSSLSASSLWASMGGRDREEPGSWQSPSFNRAQRNFTINTDGNGSAMKNLALQKKWKDVSVVERIPIYLGLFGGVIGFFLSGIIPGGWMISKALERVSGGDLNFVARMVVLNNFKRGLGFWKIRQKPGWVDSFILGLIRCTPGTEMGRLDLQLCSLAEHIEHWIEIEREVYSQDHPRDDILRTLQELWTISVRFYANFYISTEGVLYRLHPIGPLERLYNLAKSYRLSDEENEAQRQTWLLGSRIAFGSQKQGETLQDLEYALQRTTARLSRDFEAVRPQLQRFRDKQSRGLLQAVDTGRGYASLACLLKMCTLMTPTRSETASRMIITETYARMMSQLEWLIRDRVSQTLVSRVSHLTDELRILKDVVTSQRRVISALSRMIARHMSVSGLLTNVDVPPDEPQEATSNPNRPPPTKATRDGTISEAQEARVSEALQRESIIKHEAFLNQIRILEDTATRILRQASGRVWRCEARIKSEGQSIAIFVFTVVTVLFLPLSFVTSYMGMNASDIRDMDQGQWLFWAVGGPVSVCVFLGAWLIAFKGPGWRQDSRMRKLNEGQGWRY</sequence>
<feature type="transmembrane region" description="Helical" evidence="6">
    <location>
        <begin position="659"/>
        <end position="676"/>
    </location>
</feature>
<feature type="transmembrane region" description="Helical" evidence="6">
    <location>
        <begin position="696"/>
        <end position="718"/>
    </location>
</feature>